<feature type="region of interest" description="Disordered" evidence="1">
    <location>
        <begin position="1"/>
        <end position="32"/>
    </location>
</feature>
<dbReference type="AlphaFoldDB" id="A0AAV7HIX0"/>
<organism evidence="2 3">
    <name type="scientific">Dendrobium chrysotoxum</name>
    <name type="common">Orchid</name>
    <dbReference type="NCBI Taxonomy" id="161865"/>
    <lineage>
        <taxon>Eukaryota</taxon>
        <taxon>Viridiplantae</taxon>
        <taxon>Streptophyta</taxon>
        <taxon>Embryophyta</taxon>
        <taxon>Tracheophyta</taxon>
        <taxon>Spermatophyta</taxon>
        <taxon>Magnoliopsida</taxon>
        <taxon>Liliopsida</taxon>
        <taxon>Asparagales</taxon>
        <taxon>Orchidaceae</taxon>
        <taxon>Epidendroideae</taxon>
        <taxon>Malaxideae</taxon>
        <taxon>Dendrobiinae</taxon>
        <taxon>Dendrobium</taxon>
    </lineage>
</organism>
<dbReference type="EMBL" id="JAGFBR010000005">
    <property type="protein sequence ID" value="KAH0467285.1"/>
    <property type="molecule type" value="Genomic_DNA"/>
</dbReference>
<gene>
    <name evidence="2" type="ORF">IEQ34_004523</name>
</gene>
<feature type="region of interest" description="Disordered" evidence="1">
    <location>
        <begin position="99"/>
        <end position="158"/>
    </location>
</feature>
<keyword evidence="3" id="KW-1185">Reference proteome</keyword>
<feature type="region of interest" description="Disordered" evidence="1">
    <location>
        <begin position="44"/>
        <end position="68"/>
    </location>
</feature>
<name>A0AAV7HIX0_DENCH</name>
<proteinExistence type="predicted"/>
<feature type="compositionally biased region" description="Polar residues" evidence="1">
    <location>
        <begin position="142"/>
        <end position="153"/>
    </location>
</feature>
<evidence type="ECO:0000313" key="2">
    <source>
        <dbReference type="EMBL" id="KAH0467285.1"/>
    </source>
</evidence>
<evidence type="ECO:0000256" key="1">
    <source>
        <dbReference type="SAM" id="MobiDB-lite"/>
    </source>
</evidence>
<reference evidence="2 3" key="1">
    <citation type="journal article" date="2021" name="Hortic Res">
        <title>Chromosome-scale assembly of the Dendrobium chrysotoxum genome enhances the understanding of orchid evolution.</title>
        <authorList>
            <person name="Zhang Y."/>
            <person name="Zhang G.Q."/>
            <person name="Zhang D."/>
            <person name="Liu X.D."/>
            <person name="Xu X.Y."/>
            <person name="Sun W.H."/>
            <person name="Yu X."/>
            <person name="Zhu X."/>
            <person name="Wang Z.W."/>
            <person name="Zhao X."/>
            <person name="Zhong W.Y."/>
            <person name="Chen H."/>
            <person name="Yin W.L."/>
            <person name="Huang T."/>
            <person name="Niu S.C."/>
            <person name="Liu Z.J."/>
        </authorList>
    </citation>
    <scope>NUCLEOTIDE SEQUENCE [LARGE SCALE GENOMIC DNA]</scope>
    <source>
        <strain evidence="2">Lindl</strain>
    </source>
</reference>
<comment type="caution">
    <text evidence="2">The sequence shown here is derived from an EMBL/GenBank/DDBJ whole genome shotgun (WGS) entry which is preliminary data.</text>
</comment>
<sequence length="194" mass="20905">MQRKIGVQVEGVTPSQASDDFPSGSDGDEIESKLQKAFDLDVDDETDFAHHGERRQMPDVYDSTTDSWTGDGLAELQASDGGMAELRALSDDLAKVRASGGGSVKARSSGSGPTRVRAYSGGPAKVRPSSGGPTKLRWRSGETPTVVRQNSSSGRGGARRLELSSFSSFFSLGFDPPFKRKWGSIYRTLEWHGM</sequence>
<accession>A0AAV7HIX0</accession>
<evidence type="ECO:0000313" key="3">
    <source>
        <dbReference type="Proteomes" id="UP000775213"/>
    </source>
</evidence>
<protein>
    <submittedName>
        <fullName evidence="2">Uncharacterized protein</fullName>
    </submittedName>
</protein>
<feature type="compositionally biased region" description="Basic and acidic residues" evidence="1">
    <location>
        <begin position="47"/>
        <end position="57"/>
    </location>
</feature>
<dbReference type="Proteomes" id="UP000775213">
    <property type="component" value="Unassembled WGS sequence"/>
</dbReference>